<comment type="caution">
    <text evidence="2">The sequence shown here is derived from an EMBL/GenBank/DDBJ whole genome shotgun (WGS) entry which is preliminary data.</text>
</comment>
<dbReference type="PROSITE" id="PS51257">
    <property type="entry name" value="PROKAR_LIPOPROTEIN"/>
    <property type="match status" value="1"/>
</dbReference>
<evidence type="ECO:0000313" key="2">
    <source>
        <dbReference type="EMBL" id="KAJ1083157.1"/>
    </source>
</evidence>
<feature type="compositionally biased region" description="Polar residues" evidence="1">
    <location>
        <begin position="85"/>
        <end position="94"/>
    </location>
</feature>
<dbReference type="AlphaFoldDB" id="A0AAV7KV88"/>
<sequence>MLHRASPAPIRLGLAQLSQSTSGLPPIIGGSVSCSGALVQDLRVANCISGRRYLALSSSLMSRAVPCHRATQDPRHEVHEGHQEFCNSLRSHSG</sequence>
<reference evidence="2" key="1">
    <citation type="journal article" date="2022" name="bioRxiv">
        <title>Sequencing and chromosome-scale assembly of the giantPleurodeles waltlgenome.</title>
        <authorList>
            <person name="Brown T."/>
            <person name="Elewa A."/>
            <person name="Iarovenko S."/>
            <person name="Subramanian E."/>
            <person name="Araus A.J."/>
            <person name="Petzold A."/>
            <person name="Susuki M."/>
            <person name="Suzuki K.-i.T."/>
            <person name="Hayashi T."/>
            <person name="Toyoda A."/>
            <person name="Oliveira C."/>
            <person name="Osipova E."/>
            <person name="Leigh N.D."/>
            <person name="Simon A."/>
            <person name="Yun M.H."/>
        </authorList>
    </citation>
    <scope>NUCLEOTIDE SEQUENCE</scope>
    <source>
        <strain evidence="2">20211129_DDA</strain>
        <tissue evidence="2">Liver</tissue>
    </source>
</reference>
<evidence type="ECO:0000313" key="3">
    <source>
        <dbReference type="Proteomes" id="UP001066276"/>
    </source>
</evidence>
<keyword evidence="3" id="KW-1185">Reference proteome</keyword>
<feature type="region of interest" description="Disordered" evidence="1">
    <location>
        <begin position="72"/>
        <end position="94"/>
    </location>
</feature>
<dbReference type="Proteomes" id="UP001066276">
    <property type="component" value="Chromosome 12"/>
</dbReference>
<organism evidence="2 3">
    <name type="scientific">Pleurodeles waltl</name>
    <name type="common">Iberian ribbed newt</name>
    <dbReference type="NCBI Taxonomy" id="8319"/>
    <lineage>
        <taxon>Eukaryota</taxon>
        <taxon>Metazoa</taxon>
        <taxon>Chordata</taxon>
        <taxon>Craniata</taxon>
        <taxon>Vertebrata</taxon>
        <taxon>Euteleostomi</taxon>
        <taxon>Amphibia</taxon>
        <taxon>Batrachia</taxon>
        <taxon>Caudata</taxon>
        <taxon>Salamandroidea</taxon>
        <taxon>Salamandridae</taxon>
        <taxon>Pleurodelinae</taxon>
        <taxon>Pleurodeles</taxon>
    </lineage>
</organism>
<proteinExistence type="predicted"/>
<feature type="compositionally biased region" description="Basic and acidic residues" evidence="1">
    <location>
        <begin position="72"/>
        <end position="83"/>
    </location>
</feature>
<gene>
    <name evidence="2" type="ORF">NDU88_003317</name>
</gene>
<accession>A0AAV7KV88</accession>
<name>A0AAV7KV88_PLEWA</name>
<evidence type="ECO:0000256" key="1">
    <source>
        <dbReference type="SAM" id="MobiDB-lite"/>
    </source>
</evidence>
<protein>
    <submittedName>
        <fullName evidence="2">Uncharacterized protein</fullName>
    </submittedName>
</protein>
<dbReference type="EMBL" id="JANPWB010000016">
    <property type="protein sequence ID" value="KAJ1083157.1"/>
    <property type="molecule type" value="Genomic_DNA"/>
</dbReference>